<accession>A0A1W1WQG6</accession>
<evidence type="ECO:0000313" key="2">
    <source>
        <dbReference type="EMBL" id="SMC10160.1"/>
    </source>
</evidence>
<dbReference type="RefSeq" id="WP_084274526.1">
    <property type="nucleotide sequence ID" value="NZ_AP026671.1"/>
</dbReference>
<proteinExistence type="predicted"/>
<evidence type="ECO:0000313" key="1">
    <source>
        <dbReference type="EMBL" id="SMC08260.1"/>
    </source>
</evidence>
<organism evidence="1 3">
    <name type="scientific">Nitratiruptor tergarcus DSM 16512</name>
    <dbReference type="NCBI Taxonomy" id="1069081"/>
    <lineage>
        <taxon>Bacteria</taxon>
        <taxon>Pseudomonadati</taxon>
        <taxon>Campylobacterota</taxon>
        <taxon>Epsilonproteobacteria</taxon>
        <taxon>Nautiliales</taxon>
        <taxon>Nitratiruptoraceae</taxon>
        <taxon>Nitratiruptor</taxon>
    </lineage>
</organism>
<dbReference type="Proteomes" id="UP000192602">
    <property type="component" value="Unassembled WGS sequence"/>
</dbReference>
<dbReference type="EMBL" id="FWWZ01000001">
    <property type="protein sequence ID" value="SMC08260.1"/>
    <property type="molecule type" value="Genomic_DNA"/>
</dbReference>
<name>A0A1W1WQG6_9BACT</name>
<reference evidence="1" key="2">
    <citation type="submission" date="2017-04" db="EMBL/GenBank/DDBJ databases">
        <authorList>
            <person name="Afonso C.L."/>
            <person name="Miller P.J."/>
            <person name="Scott M.A."/>
            <person name="Spackman E."/>
            <person name="Goraichik I."/>
            <person name="Dimitrov K.M."/>
            <person name="Suarez D.L."/>
            <person name="Swayne D.E."/>
        </authorList>
    </citation>
    <scope>NUCLEOTIDE SEQUENCE [LARGE SCALE GENOMIC DNA]</scope>
    <source>
        <strain evidence="1">DSM 16512</strain>
    </source>
</reference>
<dbReference type="AlphaFoldDB" id="A0A1W1WQG6"/>
<dbReference type="EMBL" id="FWWZ01000001">
    <property type="protein sequence ID" value="SMC10160.1"/>
    <property type="molecule type" value="Genomic_DNA"/>
</dbReference>
<reference evidence="3" key="1">
    <citation type="submission" date="2017-04" db="EMBL/GenBank/DDBJ databases">
        <authorList>
            <person name="Varghese N."/>
            <person name="Submissions S."/>
        </authorList>
    </citation>
    <scope>NUCLEOTIDE SEQUENCE [LARGE SCALE GENOMIC DNA]</scope>
    <source>
        <strain evidence="3">DSM 16512</strain>
    </source>
</reference>
<protein>
    <submittedName>
        <fullName evidence="1">Uncharacterized protein</fullName>
    </submittedName>
</protein>
<gene>
    <name evidence="1" type="ORF">SAMN05660197_0004</name>
    <name evidence="2" type="ORF">SAMN05660197_2000</name>
</gene>
<sequence length="181" mass="21162">MKAGLLFVIIVLLLFLFYRDNSRKVALHNGVLKIYDKTCSLQIPVQPLKHESDLIDELMIERDYLKLPNNQEIVLESIDLTNVQHTIGIPYNELVTYIFDMHVKEFWQKSGVAIYEGKFYVAVFYKTKHELELLYPLDKTLAMAIKECKKPEWNAVKLPTPPKPKWDMRLIITEGLINKNI</sequence>
<keyword evidence="3" id="KW-1185">Reference proteome</keyword>
<evidence type="ECO:0000313" key="3">
    <source>
        <dbReference type="Proteomes" id="UP000192602"/>
    </source>
</evidence>